<dbReference type="OrthoDB" id="9971575at2"/>
<keyword evidence="3" id="KW-1185">Reference proteome</keyword>
<name>A0A1I2D5N5_9ACTN</name>
<evidence type="ECO:0000313" key="3">
    <source>
        <dbReference type="Proteomes" id="UP000199645"/>
    </source>
</evidence>
<proteinExistence type="predicted"/>
<dbReference type="RefSeq" id="WP_093611978.1">
    <property type="nucleotide sequence ID" value="NZ_BOMT01000004.1"/>
</dbReference>
<organism evidence="2 3">
    <name type="scientific">Actinoplanes philippinensis</name>
    <dbReference type="NCBI Taxonomy" id="35752"/>
    <lineage>
        <taxon>Bacteria</taxon>
        <taxon>Bacillati</taxon>
        <taxon>Actinomycetota</taxon>
        <taxon>Actinomycetes</taxon>
        <taxon>Micromonosporales</taxon>
        <taxon>Micromonosporaceae</taxon>
        <taxon>Actinoplanes</taxon>
    </lineage>
</organism>
<dbReference type="AlphaFoldDB" id="A0A1I2D5N5"/>
<evidence type="ECO:0000256" key="1">
    <source>
        <dbReference type="SAM" id="SignalP"/>
    </source>
</evidence>
<accession>A0A1I2D5N5</accession>
<reference evidence="2 3" key="1">
    <citation type="submission" date="2016-10" db="EMBL/GenBank/DDBJ databases">
        <authorList>
            <person name="de Groot N.N."/>
        </authorList>
    </citation>
    <scope>NUCLEOTIDE SEQUENCE [LARGE SCALE GENOMIC DNA]</scope>
    <source>
        <strain evidence="2 3">DSM 43019</strain>
    </source>
</reference>
<feature type="signal peptide" evidence="1">
    <location>
        <begin position="1"/>
        <end position="21"/>
    </location>
</feature>
<keyword evidence="1" id="KW-0732">Signal</keyword>
<dbReference type="EMBL" id="FONV01000003">
    <property type="protein sequence ID" value="SFE75847.1"/>
    <property type="molecule type" value="Genomic_DNA"/>
</dbReference>
<evidence type="ECO:0000313" key="2">
    <source>
        <dbReference type="EMBL" id="SFE75847.1"/>
    </source>
</evidence>
<feature type="chain" id="PRO_5039450920" evidence="1">
    <location>
        <begin position="22"/>
        <end position="93"/>
    </location>
</feature>
<gene>
    <name evidence="2" type="ORF">SAMN05421541_103426</name>
</gene>
<protein>
    <submittedName>
        <fullName evidence="2">Uncharacterized protein</fullName>
    </submittedName>
</protein>
<dbReference type="Proteomes" id="UP000199645">
    <property type="component" value="Unassembled WGS sequence"/>
</dbReference>
<sequence>MRRALYLGGIFLTTGAAVALAAPAQAADGDCFSGCAAEYGYVQSVSVDCGFGYFDACGSGDNYYSDKSIEQNGLLNVGLIDSKLVDSPISGLL</sequence>